<dbReference type="Proteomes" id="UP000054544">
    <property type="component" value="Unassembled WGS sequence"/>
</dbReference>
<dbReference type="Pfam" id="PF14420">
    <property type="entry name" value="Clr5"/>
    <property type="match status" value="1"/>
</dbReference>
<evidence type="ECO:0000256" key="1">
    <source>
        <dbReference type="SAM" id="MobiDB-lite"/>
    </source>
</evidence>
<feature type="compositionally biased region" description="Polar residues" evidence="1">
    <location>
        <begin position="89"/>
        <end position="109"/>
    </location>
</feature>
<dbReference type="InterPro" id="IPR025676">
    <property type="entry name" value="Clr5_dom"/>
</dbReference>
<dbReference type="PROSITE" id="PS50076">
    <property type="entry name" value="DNAJ_2"/>
    <property type="match status" value="1"/>
</dbReference>
<gene>
    <name evidence="3" type="ORF">H634G_05993</name>
</gene>
<dbReference type="EMBL" id="KE384733">
    <property type="protein sequence ID" value="KJK78618.1"/>
    <property type="molecule type" value="Genomic_DNA"/>
</dbReference>
<dbReference type="STRING" id="1291518.A0A0D9NXT5"/>
<dbReference type="Pfam" id="PF00226">
    <property type="entry name" value="DnaJ"/>
    <property type="match status" value="1"/>
</dbReference>
<dbReference type="CDD" id="cd06257">
    <property type="entry name" value="DnaJ"/>
    <property type="match status" value="1"/>
</dbReference>
<organism evidence="3 4">
    <name type="scientific">Metarhizium anisopliae BRIP 53293</name>
    <dbReference type="NCBI Taxonomy" id="1291518"/>
    <lineage>
        <taxon>Eukaryota</taxon>
        <taxon>Fungi</taxon>
        <taxon>Dikarya</taxon>
        <taxon>Ascomycota</taxon>
        <taxon>Pezizomycotina</taxon>
        <taxon>Sordariomycetes</taxon>
        <taxon>Hypocreomycetidae</taxon>
        <taxon>Hypocreales</taxon>
        <taxon>Clavicipitaceae</taxon>
        <taxon>Metarhizium</taxon>
    </lineage>
</organism>
<dbReference type="OrthoDB" id="5308957at2759"/>
<dbReference type="Gene3D" id="1.10.287.110">
    <property type="entry name" value="DnaJ domain"/>
    <property type="match status" value="1"/>
</dbReference>
<keyword evidence="4" id="KW-1185">Reference proteome</keyword>
<protein>
    <recommendedName>
        <fullName evidence="2">J domain-containing protein</fullName>
    </recommendedName>
</protein>
<sequence length="691" mass="77583">MSSQLPKLAPRPFGEVPLAAGKVNPKEHTEREWEAQRGVIEHLYIGENRRLVDTMTIMTSKYGFAATEQMYKKRLKKWNLRKRAYRTTSENAVASTAASASDNAGSSKSGAEVLRQTPDRMLQQPACTTIARTTKLGPYAGLELVLDSVRSWSLCKLDSRGVALDPMVRYLANPNQPPIQDSRTMYRTFELVFDLWHHGKGQLAGMAARRAFYSLEFVLTADHPDLVWHILDTVYDMVDRGHIQLLGLFLTHARELSTRRLPQEHPLVKILQELTKCDYQTRLGRERVCHLLRSAWLQNVDILSDHIGSPAPTHLWLYEQLIWDGRTSLRRDCELAKRRETMVAALAGLHQLADVDPRVSKLDRLRIMALMLEYTQMDLGDRQTAEELAVNLLNQTSLNSEASRSDARFHAYARKMLARLQEHEQDWVRAEENLRYAVEKREAAHGTGSDLRVIRDMWVLAGYYQRTGRGGAASQIVDDAISRAEHAALKTHPDRVPADSPERDARTRKFQLVNDAYYTLSDATRRRDYDAQRRLFGPSAPEADPFEEADEEIPQQPGAAAQGAYSWAWNFFNSRAAGAAGAAERERTEDAQFSDVFEEMMREEGMAEDGSNAPTSKFWSLVGGLSGGALGFIIANFPGMLAGAVAGNRLGAVRDAKGKSVYEVYSALPQDDRARLLGQLATRVFSHVAGI</sequence>
<dbReference type="AlphaFoldDB" id="A0A0D9NXT5"/>
<feature type="region of interest" description="Disordered" evidence="1">
    <location>
        <begin position="89"/>
        <end position="117"/>
    </location>
</feature>
<proteinExistence type="predicted"/>
<dbReference type="PANTHER" id="PTHR38788">
    <property type="entry name" value="CLR5 DOMAIN-CONTAINING PROTEIN"/>
    <property type="match status" value="1"/>
</dbReference>
<evidence type="ECO:0000313" key="3">
    <source>
        <dbReference type="EMBL" id="KJK78618.1"/>
    </source>
</evidence>
<feature type="region of interest" description="Disordered" evidence="1">
    <location>
        <begin position="1"/>
        <end position="32"/>
    </location>
</feature>
<name>A0A0D9NXT5_METAN</name>
<accession>A0A0D9NXT5</accession>
<reference evidence="4" key="1">
    <citation type="journal article" date="2014" name="BMC Genomics">
        <title>The genome sequence of the biocontrol fungus Metarhizium anisopliae and comparative genomics of Metarhizium species.</title>
        <authorList>
            <person name="Pattemore J.A."/>
            <person name="Hane J.K."/>
            <person name="Williams A.H."/>
            <person name="Wilson B.A."/>
            <person name="Stodart B.J."/>
            <person name="Ash G.J."/>
        </authorList>
    </citation>
    <scope>NUCLEOTIDE SEQUENCE [LARGE SCALE GENOMIC DNA]</scope>
    <source>
        <strain evidence="4">BRIP 53293</strain>
    </source>
</reference>
<evidence type="ECO:0000313" key="4">
    <source>
        <dbReference type="Proteomes" id="UP000054544"/>
    </source>
</evidence>
<dbReference type="InterPro" id="IPR001623">
    <property type="entry name" value="DnaJ_domain"/>
</dbReference>
<feature type="domain" description="J" evidence="2">
    <location>
        <begin position="456"/>
        <end position="533"/>
    </location>
</feature>
<evidence type="ECO:0000259" key="2">
    <source>
        <dbReference type="PROSITE" id="PS50076"/>
    </source>
</evidence>
<dbReference type="InterPro" id="IPR036869">
    <property type="entry name" value="J_dom_sf"/>
</dbReference>
<dbReference type="SUPFAM" id="SSF46565">
    <property type="entry name" value="Chaperone J-domain"/>
    <property type="match status" value="1"/>
</dbReference>
<dbReference type="PANTHER" id="PTHR38788:SF3">
    <property type="entry name" value="CLR5 DOMAIN-CONTAINING PROTEIN"/>
    <property type="match status" value="1"/>
</dbReference>